<evidence type="ECO:0000313" key="2">
    <source>
        <dbReference type="EMBL" id="MDJ1157651.1"/>
    </source>
</evidence>
<dbReference type="RefSeq" id="WP_283739629.1">
    <property type="nucleotide sequence ID" value="NZ_JASJEV010000002.1"/>
</dbReference>
<gene>
    <name evidence="2" type="ORF">QNA08_05325</name>
</gene>
<dbReference type="EMBL" id="JASJEV010000002">
    <property type="protein sequence ID" value="MDJ1157651.1"/>
    <property type="molecule type" value="Genomic_DNA"/>
</dbReference>
<comment type="caution">
    <text evidence="2">The sequence shown here is derived from an EMBL/GenBank/DDBJ whole genome shotgun (WGS) entry which is preliminary data.</text>
</comment>
<proteinExistence type="predicted"/>
<protein>
    <submittedName>
        <fullName evidence="2">Pilus assembly protein</fullName>
    </submittedName>
</protein>
<sequence>MFRRDRRGATAIEFALVALPFAALLFAVLQTAIVFTAGQVLETAVTDAARLILTGRAQNGGFDAARFKQELCAHLPAFVSCDKVAIDVKTMDAFPIGGVPLPIKDGKLDTTGFGFQPGTPGQIVVVRAVTEYPVFIPYYPSPISNLANGNRLLMATAAFRSEPFQPAAPSGGLGSGSP</sequence>
<feature type="domain" description="TadE-like" evidence="1">
    <location>
        <begin position="8"/>
        <end position="50"/>
    </location>
</feature>
<evidence type="ECO:0000259" key="1">
    <source>
        <dbReference type="Pfam" id="PF07811"/>
    </source>
</evidence>
<keyword evidence="3" id="KW-1185">Reference proteome</keyword>
<evidence type="ECO:0000313" key="3">
    <source>
        <dbReference type="Proteomes" id="UP001321492"/>
    </source>
</evidence>
<reference evidence="2 3" key="1">
    <citation type="submission" date="2023-05" db="EMBL/GenBank/DDBJ databases">
        <title>Chelatococcus sp. nov., a moderately thermophilic bacterium isolated from hot spring microbial mat.</title>
        <authorList>
            <person name="Hu C.-J."/>
            <person name="Li W.-J."/>
        </authorList>
    </citation>
    <scope>NUCLEOTIDE SEQUENCE [LARGE SCALE GENOMIC DNA]</scope>
    <source>
        <strain evidence="2 3">SYSU G07232</strain>
    </source>
</reference>
<dbReference type="Pfam" id="PF07811">
    <property type="entry name" value="TadE"/>
    <property type="match status" value="1"/>
</dbReference>
<dbReference type="Proteomes" id="UP001321492">
    <property type="component" value="Unassembled WGS sequence"/>
</dbReference>
<name>A0ABT7AE36_9HYPH</name>
<dbReference type="InterPro" id="IPR012495">
    <property type="entry name" value="TadE-like_dom"/>
</dbReference>
<accession>A0ABT7AE36</accession>
<organism evidence="2 3">
    <name type="scientific">Chelatococcus albus</name>
    <dbReference type="NCBI Taxonomy" id="3047466"/>
    <lineage>
        <taxon>Bacteria</taxon>
        <taxon>Pseudomonadati</taxon>
        <taxon>Pseudomonadota</taxon>
        <taxon>Alphaproteobacteria</taxon>
        <taxon>Hyphomicrobiales</taxon>
        <taxon>Chelatococcaceae</taxon>
        <taxon>Chelatococcus</taxon>
    </lineage>
</organism>